<reference evidence="2 3" key="1">
    <citation type="submission" date="2008-10" db="EMBL/GenBank/DDBJ databases">
        <title>Draft genome sequence of Providencia alcalifaciens (DSM 30120).</title>
        <authorList>
            <person name="Sudarsanam P."/>
            <person name="Ley R."/>
            <person name="Guruge J."/>
            <person name="Turnbaugh P.J."/>
            <person name="Mahowald M."/>
            <person name="Liep D."/>
            <person name="Gordon J."/>
        </authorList>
    </citation>
    <scope>NUCLEOTIDE SEQUENCE [LARGE SCALE GENOMIC DNA]</scope>
    <source>
        <strain evidence="2 3">DSM 30120</strain>
    </source>
</reference>
<evidence type="ECO:0000313" key="3">
    <source>
        <dbReference type="Proteomes" id="UP000003729"/>
    </source>
</evidence>
<dbReference type="PANTHER" id="PTHR43328">
    <property type="entry name" value="ACETYLTRANSFERASE-RELATED"/>
    <property type="match status" value="1"/>
</dbReference>
<name>B6X9X3_9GAMM</name>
<dbReference type="Pfam" id="PF00583">
    <property type="entry name" value="Acetyltransf_1"/>
    <property type="match status" value="1"/>
</dbReference>
<organism evidence="2 3">
    <name type="scientific">Providencia alcalifaciens DSM 30120</name>
    <dbReference type="NCBI Taxonomy" id="520999"/>
    <lineage>
        <taxon>Bacteria</taxon>
        <taxon>Pseudomonadati</taxon>
        <taxon>Pseudomonadota</taxon>
        <taxon>Gammaproteobacteria</taxon>
        <taxon>Enterobacterales</taxon>
        <taxon>Morganellaceae</taxon>
        <taxon>Providencia</taxon>
    </lineage>
</organism>
<keyword evidence="2" id="KW-0808">Transferase</keyword>
<dbReference type="AlphaFoldDB" id="B6X9X3"/>
<sequence>MGYKNEELYMSDVTIRRATLDDVPAITQMHADYSAYANTLQLPYPTTKTWEARLGANDPLVTQFVATINETVVGLLVVHQPSQVRRRHVASFGITVSEAYQGKGIGTQLMQVMVDYCDNWLNVHRIELEVFAANGSGLDLYEKFGFKQEGVMRDYAFRDGEYVDAIMMSRIK</sequence>
<reference evidence="2 3" key="2">
    <citation type="submission" date="2008-10" db="EMBL/GenBank/DDBJ databases">
        <authorList>
            <person name="Fulton L."/>
            <person name="Clifton S."/>
            <person name="Fulton B."/>
            <person name="Xu J."/>
            <person name="Minx P."/>
            <person name="Pepin K.H."/>
            <person name="Johnson M."/>
            <person name="Bhonagiri V."/>
            <person name="Nash W.E."/>
            <person name="Mardis E.R."/>
            <person name="Wilson R.K."/>
        </authorList>
    </citation>
    <scope>NUCLEOTIDE SEQUENCE [LARGE SCALE GENOMIC DNA]</scope>
    <source>
        <strain evidence="2 3">DSM 30120</strain>
    </source>
</reference>
<dbReference type="CDD" id="cd04301">
    <property type="entry name" value="NAT_SF"/>
    <property type="match status" value="1"/>
</dbReference>
<gene>
    <name evidence="2" type="ORF">PROVALCAL_00119</name>
</gene>
<accession>B6X9X3</accession>
<comment type="caution">
    <text evidence="2">The sequence shown here is derived from an EMBL/GenBank/DDBJ whole genome shotgun (WGS) entry which is preliminary data.</text>
</comment>
<dbReference type="Gene3D" id="3.40.630.30">
    <property type="match status" value="1"/>
</dbReference>
<feature type="domain" description="N-acetyltransferase" evidence="1">
    <location>
        <begin position="13"/>
        <end position="169"/>
    </location>
</feature>
<dbReference type="EMBL" id="ABXW01000004">
    <property type="protein sequence ID" value="EEB47526.1"/>
    <property type="molecule type" value="Genomic_DNA"/>
</dbReference>
<dbReference type="Proteomes" id="UP000003729">
    <property type="component" value="Unassembled WGS sequence"/>
</dbReference>
<dbReference type="PANTHER" id="PTHR43328:SF1">
    <property type="entry name" value="N-ACETYLTRANSFERASE DOMAIN-CONTAINING PROTEIN"/>
    <property type="match status" value="1"/>
</dbReference>
<protein>
    <submittedName>
        <fullName evidence="2">Putative acetyltransferase YhhY</fullName>
    </submittedName>
</protein>
<dbReference type="InterPro" id="IPR016181">
    <property type="entry name" value="Acyl_CoA_acyltransferase"/>
</dbReference>
<dbReference type="eggNOG" id="COG1247">
    <property type="taxonomic scope" value="Bacteria"/>
</dbReference>
<evidence type="ECO:0000259" key="1">
    <source>
        <dbReference type="PROSITE" id="PS51186"/>
    </source>
</evidence>
<dbReference type="PROSITE" id="PS51186">
    <property type="entry name" value="GNAT"/>
    <property type="match status" value="1"/>
</dbReference>
<dbReference type="InterPro" id="IPR000182">
    <property type="entry name" value="GNAT_dom"/>
</dbReference>
<proteinExistence type="predicted"/>
<dbReference type="SUPFAM" id="SSF55729">
    <property type="entry name" value="Acyl-CoA N-acyltransferases (Nat)"/>
    <property type="match status" value="1"/>
</dbReference>
<dbReference type="GO" id="GO:0016747">
    <property type="term" value="F:acyltransferase activity, transferring groups other than amino-acyl groups"/>
    <property type="evidence" value="ECO:0007669"/>
    <property type="project" value="InterPro"/>
</dbReference>
<evidence type="ECO:0000313" key="2">
    <source>
        <dbReference type="EMBL" id="EEB47526.1"/>
    </source>
</evidence>